<dbReference type="AlphaFoldDB" id="A0A1Y5I201"/>
<name>A0A1Y5I201_OSTTA</name>
<reference evidence="1" key="1">
    <citation type="submission" date="2017-04" db="EMBL/GenBank/DDBJ databases">
        <title>Population genomics of picophytoplankton unveils novel chromosome hypervariability.</title>
        <authorList>
            <consortium name="DOE Joint Genome Institute"/>
            <person name="Blanc-Mathieu R."/>
            <person name="Krasovec M."/>
            <person name="Hebrard M."/>
            <person name="Yau S."/>
            <person name="Desgranges E."/>
            <person name="Martin J."/>
            <person name="Schackwitz W."/>
            <person name="Kuo A."/>
            <person name="Salin G."/>
            <person name="Donnadieu C."/>
            <person name="Desdevises Y."/>
            <person name="Sanchez-Ferandin S."/>
            <person name="Moreau H."/>
            <person name="Rivals E."/>
            <person name="Grigoriev I.V."/>
            <person name="Grimsley N."/>
            <person name="Eyre-Walker A."/>
            <person name="Piganeau G."/>
        </authorList>
    </citation>
    <scope>NUCLEOTIDE SEQUENCE [LARGE SCALE GENOMIC DNA]</scope>
    <source>
        <strain evidence="1">RCC 1115</strain>
    </source>
</reference>
<sequence>MTIERDSSCGGFEVFVDEIAVVSLLNMPRPFTKLRELDLEVVAKDVALLCAS</sequence>
<gene>
    <name evidence="1" type="ORF">BE221DRAFT_187929</name>
</gene>
<proteinExistence type="predicted"/>
<evidence type="ECO:0000313" key="1">
    <source>
        <dbReference type="EMBL" id="OUS42143.1"/>
    </source>
</evidence>
<protein>
    <submittedName>
        <fullName evidence="1">Uncharacterized protein</fullName>
    </submittedName>
</protein>
<dbReference type="Proteomes" id="UP000195557">
    <property type="component" value="Unassembled WGS sequence"/>
</dbReference>
<organism evidence="1">
    <name type="scientific">Ostreococcus tauri</name>
    <name type="common">Marine green alga</name>
    <dbReference type="NCBI Taxonomy" id="70448"/>
    <lineage>
        <taxon>Eukaryota</taxon>
        <taxon>Viridiplantae</taxon>
        <taxon>Chlorophyta</taxon>
        <taxon>Mamiellophyceae</taxon>
        <taxon>Mamiellales</taxon>
        <taxon>Bathycoccaceae</taxon>
        <taxon>Ostreococcus</taxon>
    </lineage>
</organism>
<dbReference type="EMBL" id="KZ155839">
    <property type="protein sequence ID" value="OUS42143.1"/>
    <property type="molecule type" value="Genomic_DNA"/>
</dbReference>
<accession>A0A1Y5I201</accession>